<dbReference type="AlphaFoldDB" id="A0A3N6LPI1"/>
<gene>
    <name evidence="2" type="ORF">EA462_05230</name>
</gene>
<dbReference type="EMBL" id="REFY01000002">
    <property type="protein sequence ID" value="RQG91378.1"/>
    <property type="molecule type" value="Genomic_DNA"/>
</dbReference>
<sequence length="163" mass="17480">MGESPAIPPGRAGASEASDQPRSGEGAARRSSQTTGSPSSKRLLTDGGRVESEPSLIRYPPVKPPTISETGQGHRYVRCTRGDNDDTVYIHQLCAIAAGADPYDVFGKQYDVRHVVPTEWLGPDAKTAKGTPILNTTETVALAPIWARCSDRFGEIDRSEDEA</sequence>
<comment type="caution">
    <text evidence="2">The sequence shown here is derived from an EMBL/GenBank/DDBJ whole genome shotgun (WGS) entry which is preliminary data.</text>
</comment>
<evidence type="ECO:0000313" key="2">
    <source>
        <dbReference type="EMBL" id="RQG91378.1"/>
    </source>
</evidence>
<evidence type="ECO:0000256" key="1">
    <source>
        <dbReference type="SAM" id="MobiDB-lite"/>
    </source>
</evidence>
<feature type="region of interest" description="Disordered" evidence="1">
    <location>
        <begin position="1"/>
        <end position="72"/>
    </location>
</feature>
<name>A0A3N6LPI1_9EURY</name>
<reference evidence="2 3" key="1">
    <citation type="submission" date="2018-10" db="EMBL/GenBank/DDBJ databases">
        <title>Natrarchaeobius chitinivorans gen. nov., sp. nov., and Natrarchaeobius haloalkaliphilus sp. nov., alkaliphilic, chitin-utilizing haloarchaea from hypersaline alkaline lakes.</title>
        <authorList>
            <person name="Sorokin D.Y."/>
            <person name="Elcheninov A.G."/>
            <person name="Kostrikina N.A."/>
            <person name="Bale N.J."/>
            <person name="Sinninghe Damste J.S."/>
            <person name="Khijniak T.V."/>
            <person name="Kublanov I.V."/>
            <person name="Toshchakov S.V."/>
        </authorList>
    </citation>
    <scope>NUCLEOTIDE SEQUENCE [LARGE SCALE GENOMIC DNA]</scope>
    <source>
        <strain evidence="2 3">AArcht-Sl</strain>
    </source>
</reference>
<dbReference type="Proteomes" id="UP000273828">
    <property type="component" value="Unassembled WGS sequence"/>
</dbReference>
<feature type="compositionally biased region" description="Polar residues" evidence="1">
    <location>
        <begin position="30"/>
        <end position="42"/>
    </location>
</feature>
<protein>
    <submittedName>
        <fullName evidence="2">Uncharacterized protein</fullName>
    </submittedName>
</protein>
<keyword evidence="3" id="KW-1185">Reference proteome</keyword>
<organism evidence="2 3">
    <name type="scientific">Natrarchaeobius halalkaliphilus</name>
    <dbReference type="NCBI Taxonomy" id="1679091"/>
    <lineage>
        <taxon>Archaea</taxon>
        <taxon>Methanobacteriati</taxon>
        <taxon>Methanobacteriota</taxon>
        <taxon>Stenosarchaea group</taxon>
        <taxon>Halobacteria</taxon>
        <taxon>Halobacteriales</taxon>
        <taxon>Natrialbaceae</taxon>
        <taxon>Natrarchaeobius</taxon>
    </lineage>
</organism>
<accession>A0A3N6LPI1</accession>
<evidence type="ECO:0000313" key="3">
    <source>
        <dbReference type="Proteomes" id="UP000273828"/>
    </source>
</evidence>
<proteinExistence type="predicted"/>